<proteinExistence type="predicted"/>
<dbReference type="NCBIfam" id="TIGR03170">
    <property type="entry name" value="flgA_cterm"/>
    <property type="match status" value="1"/>
</dbReference>
<dbReference type="AlphaFoldDB" id="A0A0F9X937"/>
<dbReference type="SMART" id="SM00858">
    <property type="entry name" value="SAF"/>
    <property type="match status" value="1"/>
</dbReference>
<comment type="subcellular location">
    <subcellularLocation>
        <location evidence="1">Periplasm</location>
    </subcellularLocation>
</comment>
<protein>
    <recommendedName>
        <fullName evidence="4">SAF domain-containing protein</fullName>
    </recommendedName>
</protein>
<dbReference type="Pfam" id="PF17656">
    <property type="entry name" value="ChapFlgA_N"/>
    <property type="match status" value="1"/>
</dbReference>
<dbReference type="InterPro" id="IPR041231">
    <property type="entry name" value="FlgA_N"/>
</dbReference>
<dbReference type="GO" id="GO:0044780">
    <property type="term" value="P:bacterial-type flagellum assembly"/>
    <property type="evidence" value="ECO:0007669"/>
    <property type="project" value="InterPro"/>
</dbReference>
<reference evidence="5" key="1">
    <citation type="journal article" date="2015" name="Nature">
        <title>Complex archaea that bridge the gap between prokaryotes and eukaryotes.</title>
        <authorList>
            <person name="Spang A."/>
            <person name="Saw J.H."/>
            <person name="Jorgensen S.L."/>
            <person name="Zaremba-Niedzwiedzka K."/>
            <person name="Martijn J."/>
            <person name="Lind A.E."/>
            <person name="van Eijk R."/>
            <person name="Schleper C."/>
            <person name="Guy L."/>
            <person name="Ettema T.J."/>
        </authorList>
    </citation>
    <scope>NUCLEOTIDE SEQUENCE</scope>
</reference>
<sequence>MRFITGCAALAIFFSTPLLANPLIDQLIGATNQFLEQEVQEHIARNGQPARYEIKLNRLDARLRLPICPEDKLSAELESPNIPVGRVTVRLTCNSSSPWRLFVPGQVSLYEQVVVSARPLARNTILNADDLTLQERDTGLLRDKYLVDPQQAIGMRLTRPVSPDSIITFAVIEQNEIVRRGDKVVIRASNGNVSVVMPGEAMESGALGAQIKVRNTRSNREITARVSGAGQVRVEM</sequence>
<name>A0A0F9X937_9ZZZZ</name>
<feature type="domain" description="SAF" evidence="4">
    <location>
        <begin position="111"/>
        <end position="173"/>
    </location>
</feature>
<dbReference type="EMBL" id="LAZR01000070">
    <property type="protein sequence ID" value="KKN95486.1"/>
    <property type="molecule type" value="Genomic_DNA"/>
</dbReference>
<dbReference type="GO" id="GO:0042597">
    <property type="term" value="C:periplasmic space"/>
    <property type="evidence" value="ECO:0007669"/>
    <property type="project" value="UniProtKB-SubCell"/>
</dbReference>
<evidence type="ECO:0000256" key="2">
    <source>
        <dbReference type="ARBA" id="ARBA00022729"/>
    </source>
</evidence>
<keyword evidence="3" id="KW-0574">Periplasm</keyword>
<evidence type="ECO:0000256" key="3">
    <source>
        <dbReference type="ARBA" id="ARBA00022764"/>
    </source>
</evidence>
<dbReference type="CDD" id="cd11614">
    <property type="entry name" value="SAF_CpaB_FlgA_like"/>
    <property type="match status" value="1"/>
</dbReference>
<evidence type="ECO:0000259" key="4">
    <source>
        <dbReference type="SMART" id="SM00858"/>
    </source>
</evidence>
<dbReference type="InterPro" id="IPR017585">
    <property type="entry name" value="SAF_FlgA"/>
</dbReference>
<gene>
    <name evidence="5" type="ORF">LCGC14_0177310</name>
</gene>
<accession>A0A0F9X937</accession>
<dbReference type="PANTHER" id="PTHR36307:SF1">
    <property type="entry name" value="FLAGELLA BASAL BODY P-RING FORMATION PROTEIN FLGA"/>
    <property type="match status" value="1"/>
</dbReference>
<organism evidence="5">
    <name type="scientific">marine sediment metagenome</name>
    <dbReference type="NCBI Taxonomy" id="412755"/>
    <lineage>
        <taxon>unclassified sequences</taxon>
        <taxon>metagenomes</taxon>
        <taxon>ecological metagenomes</taxon>
    </lineage>
</organism>
<dbReference type="Gene3D" id="2.30.30.760">
    <property type="match status" value="1"/>
</dbReference>
<evidence type="ECO:0000256" key="1">
    <source>
        <dbReference type="ARBA" id="ARBA00004418"/>
    </source>
</evidence>
<comment type="caution">
    <text evidence="5">The sequence shown here is derived from an EMBL/GenBank/DDBJ whole genome shotgun (WGS) entry which is preliminary data.</text>
</comment>
<dbReference type="Pfam" id="PF13144">
    <property type="entry name" value="ChapFlgA"/>
    <property type="match status" value="1"/>
</dbReference>
<evidence type="ECO:0000313" key="5">
    <source>
        <dbReference type="EMBL" id="KKN95486.1"/>
    </source>
</evidence>
<dbReference type="Gene3D" id="3.90.1210.10">
    <property type="entry name" value="Antifreeze-like/N-acetylneuraminic acid synthase C-terminal domain"/>
    <property type="match status" value="1"/>
</dbReference>
<keyword evidence="2" id="KW-0732">Signal</keyword>
<dbReference type="InterPro" id="IPR039246">
    <property type="entry name" value="Flagellar_FlgA"/>
</dbReference>
<dbReference type="InterPro" id="IPR013974">
    <property type="entry name" value="SAF"/>
</dbReference>
<dbReference type="PANTHER" id="PTHR36307">
    <property type="entry name" value="FLAGELLA BASAL BODY P-RING FORMATION PROTEIN FLGA"/>
    <property type="match status" value="1"/>
</dbReference>